<feature type="transmembrane region" description="Helical" evidence="9">
    <location>
        <begin position="195"/>
        <end position="214"/>
    </location>
</feature>
<evidence type="ECO:0000313" key="11">
    <source>
        <dbReference type="Proteomes" id="UP001151516"/>
    </source>
</evidence>
<dbReference type="InterPro" id="IPR000425">
    <property type="entry name" value="MIP"/>
</dbReference>
<proteinExistence type="inferred from homology"/>
<accession>A0A9W8GHA6</accession>
<evidence type="ECO:0000256" key="2">
    <source>
        <dbReference type="ARBA" id="ARBA00006175"/>
    </source>
</evidence>
<keyword evidence="11" id="KW-1185">Reference proteome</keyword>
<dbReference type="OrthoDB" id="3222at2759"/>
<keyword evidence="5 9" id="KW-1133">Transmembrane helix</keyword>
<evidence type="ECO:0000256" key="9">
    <source>
        <dbReference type="SAM" id="Phobius"/>
    </source>
</evidence>
<dbReference type="AlphaFoldDB" id="A0A9W8GHA6"/>
<feature type="transmembrane region" description="Helical" evidence="9">
    <location>
        <begin position="139"/>
        <end position="163"/>
    </location>
</feature>
<dbReference type="PANTHER" id="PTHR43829">
    <property type="entry name" value="AQUAPORIN OR AQUAGLYCEROPORIN RELATED"/>
    <property type="match status" value="1"/>
</dbReference>
<name>A0A9W8GHA6_9FUNG</name>
<evidence type="ECO:0000256" key="4">
    <source>
        <dbReference type="ARBA" id="ARBA00022692"/>
    </source>
</evidence>
<dbReference type="Pfam" id="PF00230">
    <property type="entry name" value="MIP"/>
    <property type="match status" value="1"/>
</dbReference>
<evidence type="ECO:0000256" key="1">
    <source>
        <dbReference type="ARBA" id="ARBA00004141"/>
    </source>
</evidence>
<dbReference type="InterPro" id="IPR023271">
    <property type="entry name" value="Aquaporin-like"/>
</dbReference>
<dbReference type="NCBIfam" id="TIGR00861">
    <property type="entry name" value="MIP"/>
    <property type="match status" value="1"/>
</dbReference>
<evidence type="ECO:0000256" key="8">
    <source>
        <dbReference type="SAM" id="MobiDB-lite"/>
    </source>
</evidence>
<evidence type="ECO:0000256" key="5">
    <source>
        <dbReference type="ARBA" id="ARBA00022989"/>
    </source>
</evidence>
<keyword evidence="6 9" id="KW-0472">Membrane</keyword>
<feature type="transmembrane region" description="Helical" evidence="9">
    <location>
        <begin position="226"/>
        <end position="243"/>
    </location>
</feature>
<keyword evidence="3 7" id="KW-0813">Transport</keyword>
<sequence>MSTSAPPSHHHGGTSKSHSSLYSKRPSNPSERAGEEIEFASQRKIRDTLVNRIRIFAAPYFAEFLGTGVFVLMGCGANLTYTVLTTNAQSAWVGNALGWGIALMTGVFIAGGVSGAMLNPAVTLAFAGYRGLPWIQVPFYFIAEFAGAFVGALLAYACFAHSLDPFDGFNRQINGPFGSAGAFGNFARPFIGNGAAFLSESVGTGLLVIGIFAITDNNNFPARSCTPLAIGLLLTGLALSIGYPTGYSYNPARDLGPRCAAAIWYGADVFTNHGSYTWVPVAGPLAGGIVGSTLYEFLIVSKRALPDIDDNRSISASEHSSLSIAQKSSESLP</sequence>
<comment type="subcellular location">
    <subcellularLocation>
        <location evidence="1">Membrane</location>
        <topology evidence="1">Multi-pass membrane protein</topology>
    </subcellularLocation>
</comment>
<dbReference type="Gene3D" id="1.20.1080.10">
    <property type="entry name" value="Glycerol uptake facilitator protein"/>
    <property type="match status" value="1"/>
</dbReference>
<dbReference type="GO" id="GO:0015254">
    <property type="term" value="F:glycerol channel activity"/>
    <property type="evidence" value="ECO:0007669"/>
    <property type="project" value="TreeGrafter"/>
</dbReference>
<dbReference type="CDD" id="cd00333">
    <property type="entry name" value="MIP"/>
    <property type="match status" value="1"/>
</dbReference>
<dbReference type="GO" id="GO:0005886">
    <property type="term" value="C:plasma membrane"/>
    <property type="evidence" value="ECO:0007669"/>
    <property type="project" value="TreeGrafter"/>
</dbReference>
<dbReference type="InterPro" id="IPR050363">
    <property type="entry name" value="MIP/Aquaporin"/>
</dbReference>
<dbReference type="PRINTS" id="PR00783">
    <property type="entry name" value="MINTRINSICP"/>
</dbReference>
<comment type="caution">
    <text evidence="10">The sequence shown here is derived from an EMBL/GenBank/DDBJ whole genome shotgun (WGS) entry which is preliminary data.</text>
</comment>
<dbReference type="SUPFAM" id="SSF81338">
    <property type="entry name" value="Aquaporin-like"/>
    <property type="match status" value="1"/>
</dbReference>
<dbReference type="Proteomes" id="UP001151516">
    <property type="component" value="Unassembled WGS sequence"/>
</dbReference>
<reference evidence="10" key="1">
    <citation type="submission" date="2022-07" db="EMBL/GenBank/DDBJ databases">
        <title>Phylogenomic reconstructions and comparative analyses of Kickxellomycotina fungi.</title>
        <authorList>
            <person name="Reynolds N.K."/>
            <person name="Stajich J.E."/>
            <person name="Barry K."/>
            <person name="Grigoriev I.V."/>
            <person name="Crous P."/>
            <person name="Smith M.E."/>
        </authorList>
    </citation>
    <scope>NUCLEOTIDE SEQUENCE</scope>
    <source>
        <strain evidence="10">CBS 109367</strain>
    </source>
</reference>
<evidence type="ECO:0000256" key="7">
    <source>
        <dbReference type="RuleBase" id="RU000477"/>
    </source>
</evidence>
<dbReference type="PANTHER" id="PTHR43829:SF9">
    <property type="entry name" value="AQUAPORIN-9"/>
    <property type="match status" value="1"/>
</dbReference>
<feature type="region of interest" description="Disordered" evidence="8">
    <location>
        <begin position="1"/>
        <end position="36"/>
    </location>
</feature>
<feature type="transmembrane region" description="Helical" evidence="9">
    <location>
        <begin position="96"/>
        <end position="118"/>
    </location>
</feature>
<feature type="transmembrane region" description="Helical" evidence="9">
    <location>
        <begin position="60"/>
        <end position="84"/>
    </location>
</feature>
<organism evidence="10 11">
    <name type="scientific">Coemansia spiralis</name>
    <dbReference type="NCBI Taxonomy" id="417178"/>
    <lineage>
        <taxon>Eukaryota</taxon>
        <taxon>Fungi</taxon>
        <taxon>Fungi incertae sedis</taxon>
        <taxon>Zoopagomycota</taxon>
        <taxon>Kickxellomycotina</taxon>
        <taxon>Kickxellomycetes</taxon>
        <taxon>Kickxellales</taxon>
        <taxon>Kickxellaceae</taxon>
        <taxon>Coemansia</taxon>
    </lineage>
</organism>
<comment type="similarity">
    <text evidence="2 7">Belongs to the MIP/aquaporin (TC 1.A.8) family.</text>
</comment>
<evidence type="ECO:0000256" key="3">
    <source>
        <dbReference type="ARBA" id="ARBA00022448"/>
    </source>
</evidence>
<feature type="compositionally biased region" description="Polar residues" evidence="8">
    <location>
        <begin position="21"/>
        <end position="30"/>
    </location>
</feature>
<keyword evidence="4 7" id="KW-0812">Transmembrane</keyword>
<gene>
    <name evidence="10" type="primary">FPS1</name>
    <name evidence="10" type="ORF">IWW39_005345</name>
</gene>
<evidence type="ECO:0000256" key="6">
    <source>
        <dbReference type="ARBA" id="ARBA00023136"/>
    </source>
</evidence>
<protein>
    <submittedName>
        <fullName evidence="10">Glycerol channel</fullName>
    </submittedName>
</protein>
<feature type="transmembrane region" description="Helical" evidence="9">
    <location>
        <begin position="278"/>
        <end position="298"/>
    </location>
</feature>
<dbReference type="EMBL" id="JANBTX010000266">
    <property type="protein sequence ID" value="KAJ2683707.1"/>
    <property type="molecule type" value="Genomic_DNA"/>
</dbReference>
<evidence type="ECO:0000313" key="10">
    <source>
        <dbReference type="EMBL" id="KAJ2683707.1"/>
    </source>
</evidence>